<feature type="region of interest" description="Disordered" evidence="5">
    <location>
        <begin position="399"/>
        <end position="420"/>
    </location>
</feature>
<dbReference type="InterPro" id="IPR011990">
    <property type="entry name" value="TPR-like_helical_dom_sf"/>
</dbReference>
<evidence type="ECO:0000259" key="6">
    <source>
        <dbReference type="PROSITE" id="PS50865"/>
    </source>
</evidence>
<dbReference type="SUPFAM" id="SSF48452">
    <property type="entry name" value="TPR-like"/>
    <property type="match status" value="3"/>
</dbReference>
<dbReference type="InterPro" id="IPR002893">
    <property type="entry name" value="Znf_MYND"/>
</dbReference>
<comment type="caution">
    <text evidence="7">The sequence shown here is derived from an EMBL/GenBank/DDBJ whole genome shotgun (WGS) entry which is preliminary data.</text>
</comment>
<feature type="domain" description="MYND-type" evidence="6">
    <location>
        <begin position="852"/>
        <end position="888"/>
    </location>
</feature>
<feature type="region of interest" description="Disordered" evidence="5">
    <location>
        <begin position="316"/>
        <end position="350"/>
    </location>
</feature>
<feature type="compositionally biased region" description="Basic and acidic residues" evidence="5">
    <location>
        <begin position="336"/>
        <end position="347"/>
    </location>
</feature>
<evidence type="ECO:0000313" key="7">
    <source>
        <dbReference type="EMBL" id="KAL2844703.1"/>
    </source>
</evidence>
<dbReference type="PANTHER" id="PTHR46082:SF6">
    <property type="entry name" value="AAA+ ATPASE DOMAIN-CONTAINING PROTEIN-RELATED"/>
    <property type="match status" value="1"/>
</dbReference>
<dbReference type="GeneID" id="98163545"/>
<evidence type="ECO:0000256" key="1">
    <source>
        <dbReference type="ARBA" id="ARBA00022723"/>
    </source>
</evidence>
<accession>A0ABR4JXD5</accession>
<evidence type="ECO:0000256" key="5">
    <source>
        <dbReference type="SAM" id="MobiDB-lite"/>
    </source>
</evidence>
<feature type="compositionally biased region" description="Low complexity" evidence="5">
    <location>
        <begin position="399"/>
        <end position="408"/>
    </location>
</feature>
<keyword evidence="1" id="KW-0479">Metal-binding</keyword>
<dbReference type="PANTHER" id="PTHR46082">
    <property type="entry name" value="ATP/GTP-BINDING PROTEIN-RELATED"/>
    <property type="match status" value="1"/>
</dbReference>
<dbReference type="PROSITE" id="PS50865">
    <property type="entry name" value="ZF_MYND_2"/>
    <property type="match status" value="1"/>
</dbReference>
<feature type="compositionally biased region" description="Polar residues" evidence="5">
    <location>
        <begin position="1006"/>
        <end position="1026"/>
    </location>
</feature>
<dbReference type="PROSITE" id="PS01360">
    <property type="entry name" value="ZF_MYND_1"/>
    <property type="match status" value="1"/>
</dbReference>
<protein>
    <recommendedName>
        <fullName evidence="6">MYND-type domain-containing protein</fullName>
    </recommendedName>
</protein>
<proteinExistence type="predicted"/>
<evidence type="ECO:0000256" key="2">
    <source>
        <dbReference type="ARBA" id="ARBA00022771"/>
    </source>
</evidence>
<dbReference type="Pfam" id="PF13424">
    <property type="entry name" value="TPR_12"/>
    <property type="match status" value="1"/>
</dbReference>
<dbReference type="Pfam" id="PF13432">
    <property type="entry name" value="TPR_16"/>
    <property type="match status" value="1"/>
</dbReference>
<evidence type="ECO:0000313" key="8">
    <source>
        <dbReference type="Proteomes" id="UP001610444"/>
    </source>
</evidence>
<gene>
    <name evidence="7" type="ORF">BJX68DRAFT_277729</name>
</gene>
<dbReference type="Proteomes" id="UP001610444">
    <property type="component" value="Unassembled WGS sequence"/>
</dbReference>
<feature type="compositionally biased region" description="Polar residues" evidence="5">
    <location>
        <begin position="1154"/>
        <end position="1177"/>
    </location>
</feature>
<dbReference type="InterPro" id="IPR053137">
    <property type="entry name" value="NLR-like"/>
</dbReference>
<feature type="compositionally biased region" description="Low complexity" evidence="5">
    <location>
        <begin position="985"/>
        <end position="999"/>
    </location>
</feature>
<sequence>MAVEFAHYATMSRDRESNHLDDAKGELEKELILSTSNRLEGKTRILRASDVLLSIAGRSITSETRDSPPAVENFQEALRLFPPFRDDDGATLGALEVKCPDCDAVFSSGNELKQHYLTRYCAGTAVAIYVMTRDRLITKGYRMEKRLIPLDSRPIRFFCSACERPFALSEGGETIERQRNTACFVDCTHCSSKCNILYEPVLNDPRDDTSYRDIHKEIQSATHSRSPSLVQKSSMASKFAMADMNGEQSLAQKAKKLRDSWSFRKMSQGDEEELLAISFAGLYDLERTHAPNGVYQPLSDAGMALSDVSLCSDDLCDDESQHQRSDGADSEGELMENNRDSRYETPRASKRQSFFQKLFGRKVTGASRSPSPSGRGKKLKKRANTIRFSFVTKYRRGSRAAGNSAGSSEEAFANPETHSNSMTTVQDAEYLALLRGTQSVFVHLQYLSGGAIVHDASGRQRILQVDEIARLFLQMKDELTSTAIWSRALTTRLRAEALLRQGNPQGAVVEFHDAMKILDDTPALDLEKQTRAAILHSLGQAYRDLDLAAESEACYLEALGLYKRVLGRDHPKNFAVLHDLGSLCEKDGYATEAAALYERSFAGRLKTLGHNAPETLSSMQDLASLKVLLGDREAALLLLEKAVPALDTVFGIQHATTLNAMNKLSLLYQKLGLKKESRAICGRTIPHCRTVFGLANPVTRDAVVRYIQSSENFDFSPDIVDIIDAYQRSRDADCLRVIHRLGRSYMDVGLNRDAATLFEGLVEDFLQVKGPEAPETFDALSALCVSREHLDDMDKAILAYKQLVHMASRTPEGHHSRKRIEYAEKRIAELNRRRDILNSERREWGLDEARACEGCGTLTTALCSTCNITPFCTDTCRTSSFTIHKHQCIPSVTLRQSKSLAVKPKCPPTARETALSRIIQSEGLVSGMGTSMSMGMKNITLTTSYTFYLDPRNFTTFRMKLKKDVNTVVLFSADADVEFRVVSTGGRKAASASRPSSKGVGRLSISRPTTASRSKQAPAVQQQHTHTQAETKTAELGQSWLSPQSQDFICYTPLARPKNPGTQTQHTRSAQKPSPPSTTTPQATRLDPFPFGPRPDTILTTEPSASITTQPQSQLDGEATKESQKEKYLFIKPGKEMHRALVEKRAAVRAMPSATDTSPSFGTQEETNGRETNGSGVVNTIPSKELIEYAQGLLLTGYLGEVVVYVFEWVWK</sequence>
<dbReference type="EMBL" id="JBFXLR010000040">
    <property type="protein sequence ID" value="KAL2844703.1"/>
    <property type="molecule type" value="Genomic_DNA"/>
</dbReference>
<evidence type="ECO:0000256" key="3">
    <source>
        <dbReference type="ARBA" id="ARBA00022833"/>
    </source>
</evidence>
<feature type="region of interest" description="Disordered" evidence="5">
    <location>
        <begin position="1051"/>
        <end position="1123"/>
    </location>
</feature>
<dbReference type="Gene3D" id="6.10.140.2220">
    <property type="match status" value="1"/>
</dbReference>
<feature type="compositionally biased region" description="Polar residues" evidence="5">
    <location>
        <begin position="1098"/>
        <end position="1115"/>
    </location>
</feature>
<reference evidence="7 8" key="1">
    <citation type="submission" date="2024-07" db="EMBL/GenBank/DDBJ databases">
        <title>Section-level genome sequencing and comparative genomics of Aspergillus sections Usti and Cavernicolus.</title>
        <authorList>
            <consortium name="Lawrence Berkeley National Laboratory"/>
            <person name="Nybo J.L."/>
            <person name="Vesth T.C."/>
            <person name="Theobald S."/>
            <person name="Frisvad J.C."/>
            <person name="Larsen T.O."/>
            <person name="Kjaerboelling I."/>
            <person name="Rothschild-Mancinelli K."/>
            <person name="Lyhne E.K."/>
            <person name="Kogle M.E."/>
            <person name="Barry K."/>
            <person name="Clum A."/>
            <person name="Na H."/>
            <person name="Ledsgaard L."/>
            <person name="Lin J."/>
            <person name="Lipzen A."/>
            <person name="Kuo A."/>
            <person name="Riley R."/>
            <person name="Mondo S."/>
            <person name="LaButti K."/>
            <person name="Haridas S."/>
            <person name="Pangalinan J."/>
            <person name="Salamov A.A."/>
            <person name="Simmons B.A."/>
            <person name="Magnuson J.K."/>
            <person name="Chen J."/>
            <person name="Drula E."/>
            <person name="Henrissat B."/>
            <person name="Wiebenga A."/>
            <person name="Lubbers R.J."/>
            <person name="Gomes A.C."/>
            <person name="Macurrencykelacurrency M.R."/>
            <person name="Stajich J."/>
            <person name="Grigoriev I.V."/>
            <person name="Mortensen U.H."/>
            <person name="De vries R.P."/>
            <person name="Baker S.E."/>
            <person name="Andersen M.R."/>
        </authorList>
    </citation>
    <scope>NUCLEOTIDE SEQUENCE [LARGE SCALE GENOMIC DNA]</scope>
    <source>
        <strain evidence="7 8">CBS 756.74</strain>
    </source>
</reference>
<dbReference type="RefSeq" id="XP_070896286.1">
    <property type="nucleotide sequence ID" value="XM_071048381.1"/>
</dbReference>
<keyword evidence="3" id="KW-0862">Zinc</keyword>
<keyword evidence="8" id="KW-1185">Reference proteome</keyword>
<dbReference type="Gene3D" id="1.25.40.10">
    <property type="entry name" value="Tetratricopeptide repeat domain"/>
    <property type="match status" value="2"/>
</dbReference>
<keyword evidence="2 4" id="KW-0863">Zinc-finger</keyword>
<evidence type="ECO:0000256" key="4">
    <source>
        <dbReference type="PROSITE-ProRule" id="PRU00134"/>
    </source>
</evidence>
<name>A0ABR4JXD5_9EURO</name>
<feature type="region of interest" description="Disordered" evidence="5">
    <location>
        <begin position="984"/>
        <end position="1038"/>
    </location>
</feature>
<organism evidence="7 8">
    <name type="scientific">Aspergillus pseudodeflectus</name>
    <dbReference type="NCBI Taxonomy" id="176178"/>
    <lineage>
        <taxon>Eukaryota</taxon>
        <taxon>Fungi</taxon>
        <taxon>Dikarya</taxon>
        <taxon>Ascomycota</taxon>
        <taxon>Pezizomycotina</taxon>
        <taxon>Eurotiomycetes</taxon>
        <taxon>Eurotiomycetidae</taxon>
        <taxon>Eurotiales</taxon>
        <taxon>Aspergillaceae</taxon>
        <taxon>Aspergillus</taxon>
        <taxon>Aspergillus subgen. Nidulantes</taxon>
    </lineage>
</organism>
<feature type="region of interest" description="Disordered" evidence="5">
    <location>
        <begin position="1149"/>
        <end position="1177"/>
    </location>
</feature>
<dbReference type="SUPFAM" id="SSF144232">
    <property type="entry name" value="HIT/MYND zinc finger-like"/>
    <property type="match status" value="1"/>
</dbReference>